<comment type="caution">
    <text evidence="2">The sequence shown here is derived from an EMBL/GenBank/DDBJ whole genome shotgun (WGS) entry which is preliminary data.</text>
</comment>
<name>A0ABV8JBX2_9ACTN</name>
<reference evidence="3" key="1">
    <citation type="journal article" date="2019" name="Int. J. Syst. Evol. Microbiol.">
        <title>The Global Catalogue of Microorganisms (GCM) 10K type strain sequencing project: providing services to taxonomists for standard genome sequencing and annotation.</title>
        <authorList>
            <consortium name="The Broad Institute Genomics Platform"/>
            <consortium name="The Broad Institute Genome Sequencing Center for Infectious Disease"/>
            <person name="Wu L."/>
            <person name="Ma J."/>
        </authorList>
    </citation>
    <scope>NUCLEOTIDE SEQUENCE [LARGE SCALE GENOMIC DNA]</scope>
    <source>
        <strain evidence="3">TBRC 5832</strain>
    </source>
</reference>
<dbReference type="Proteomes" id="UP001595867">
    <property type="component" value="Unassembled WGS sequence"/>
</dbReference>
<keyword evidence="1" id="KW-0472">Membrane</keyword>
<feature type="transmembrane region" description="Helical" evidence="1">
    <location>
        <begin position="21"/>
        <end position="42"/>
    </location>
</feature>
<accession>A0ABV8JBX2</accession>
<dbReference type="EMBL" id="JBHSBL010000037">
    <property type="protein sequence ID" value="MFC4072462.1"/>
    <property type="molecule type" value="Genomic_DNA"/>
</dbReference>
<gene>
    <name evidence="2" type="ORF">ACFO0C_46685</name>
</gene>
<keyword evidence="1" id="KW-0812">Transmembrane</keyword>
<evidence type="ECO:0000256" key="1">
    <source>
        <dbReference type="SAM" id="Phobius"/>
    </source>
</evidence>
<evidence type="ECO:0000313" key="3">
    <source>
        <dbReference type="Proteomes" id="UP001595867"/>
    </source>
</evidence>
<feature type="transmembrane region" description="Helical" evidence="1">
    <location>
        <begin position="48"/>
        <end position="69"/>
    </location>
</feature>
<protein>
    <submittedName>
        <fullName evidence="2">Uncharacterized protein</fullName>
    </submittedName>
</protein>
<keyword evidence="1" id="KW-1133">Transmembrane helix</keyword>
<evidence type="ECO:0000313" key="2">
    <source>
        <dbReference type="EMBL" id="MFC4072462.1"/>
    </source>
</evidence>
<sequence>MISAEERQQMRALPGYRRAVWGLRMAMAGIPGLLLVAVTAGLGVPRSVGLPLAVAVIVTVFCGVFLFWSGAPAMNSFARTLAKRHNEDVYEMSADVRGVFFRDLFRSGGGA</sequence>
<organism evidence="2 3">
    <name type="scientific">Actinoplanes subglobosus</name>
    <dbReference type="NCBI Taxonomy" id="1547892"/>
    <lineage>
        <taxon>Bacteria</taxon>
        <taxon>Bacillati</taxon>
        <taxon>Actinomycetota</taxon>
        <taxon>Actinomycetes</taxon>
        <taxon>Micromonosporales</taxon>
        <taxon>Micromonosporaceae</taxon>
        <taxon>Actinoplanes</taxon>
    </lineage>
</organism>
<dbReference type="RefSeq" id="WP_378073337.1">
    <property type="nucleotide sequence ID" value="NZ_JBHSBL010000037.1"/>
</dbReference>
<keyword evidence="3" id="KW-1185">Reference proteome</keyword>
<proteinExistence type="predicted"/>